<reference evidence="2 3" key="1">
    <citation type="submission" date="2020-08" db="EMBL/GenBank/DDBJ databases">
        <title>Description of novel Flavobacterium F-400 isolate.</title>
        <authorList>
            <person name="Saticioglu I."/>
            <person name="Duman M."/>
            <person name="Altun S."/>
        </authorList>
    </citation>
    <scope>NUCLEOTIDE SEQUENCE [LARGE SCALE GENOMIC DNA]</scope>
    <source>
        <strain evidence="2 3">F-400</strain>
    </source>
</reference>
<keyword evidence="3" id="KW-1185">Reference proteome</keyword>
<keyword evidence="1" id="KW-0732">Signal</keyword>
<organism evidence="2 3">
    <name type="scientific">Flavobacterium turcicum</name>
    <dbReference type="NCBI Taxonomy" id="2764718"/>
    <lineage>
        <taxon>Bacteria</taxon>
        <taxon>Pseudomonadati</taxon>
        <taxon>Bacteroidota</taxon>
        <taxon>Flavobacteriia</taxon>
        <taxon>Flavobacteriales</taxon>
        <taxon>Flavobacteriaceae</taxon>
        <taxon>Flavobacterium</taxon>
    </lineage>
</organism>
<protein>
    <submittedName>
        <fullName evidence="2">Uncharacterized protein</fullName>
    </submittedName>
</protein>
<evidence type="ECO:0000313" key="2">
    <source>
        <dbReference type="EMBL" id="MBC5861879.1"/>
    </source>
</evidence>
<dbReference type="Proteomes" id="UP000621670">
    <property type="component" value="Unassembled WGS sequence"/>
</dbReference>
<dbReference type="EMBL" id="JACRUM010000001">
    <property type="protein sequence ID" value="MBC5861879.1"/>
    <property type="molecule type" value="Genomic_DNA"/>
</dbReference>
<proteinExistence type="predicted"/>
<evidence type="ECO:0000313" key="3">
    <source>
        <dbReference type="Proteomes" id="UP000621670"/>
    </source>
</evidence>
<feature type="chain" id="PRO_5045558650" evidence="1">
    <location>
        <begin position="19"/>
        <end position="138"/>
    </location>
</feature>
<sequence>MKKSILFLFMMISSLFLAQSPKPAKLKVITVKQKVCRSKKGFQFVLKTIESDSRCPKGTTCIWAGEVSAVLQVFDGQKQVEETTLVFAEKNKESNKKWFAKYLPVEKQKIESLRVTPYPVEGSSIKPADYAIQIGYIK</sequence>
<comment type="caution">
    <text evidence="2">The sequence shown here is derived from an EMBL/GenBank/DDBJ whole genome shotgun (WGS) entry which is preliminary data.</text>
</comment>
<gene>
    <name evidence="2" type="ORF">H8R26_00455</name>
</gene>
<feature type="signal peptide" evidence="1">
    <location>
        <begin position="1"/>
        <end position="18"/>
    </location>
</feature>
<evidence type="ECO:0000256" key="1">
    <source>
        <dbReference type="SAM" id="SignalP"/>
    </source>
</evidence>
<dbReference type="RefSeq" id="WP_166132548.1">
    <property type="nucleotide sequence ID" value="NZ_JAAOBY010000001.1"/>
</dbReference>
<name>A0ABR7JCJ2_9FLAO</name>
<accession>A0ABR7JCJ2</accession>